<gene>
    <name evidence="5" type="ORF">SAMN04488542_10883</name>
</gene>
<sequence>MKHKRKMSIMLSSILLSIAVLSGCSGGSSNSNAADQPAAGEQKNENEQVTITIWDNYGATTPIKPLIPKFEEEFPNIKVDFQEQPWDNFWDKMAAAASGGETPDIATTGMMWNPKYTVFGLFADLNGLSGGKVNGNDINSVYSKGMIEAATTESGLFGVPYDFDAYSLYYRSDLLEEAGVTAAPKSWDELVEVGKKLTKDTDGDGKTDQFAFLVMPDWYHYEPFLYANGGKVLTDDNKKAAFNSPEGVEALQFYSDLVNKHKIGVNWTPDRGSYVAGLKDGTIAMFQDGPYVMGLIKNSNPEQEGKWKITDALSNKQYGTHIGGTYLSIFEKSQHKEAAWKFIEFLSREENAVQIYKTSGAAPGYLPALESTEVNSPDPFFGNEVPMNVFKAAVEKGTPNPIVGSWQEISQAISDAVAKAVYNEATPQEALDEAAEIVNSILAQE</sequence>
<feature type="chain" id="PRO_5011701104" evidence="4">
    <location>
        <begin position="34"/>
        <end position="445"/>
    </location>
</feature>
<dbReference type="AlphaFoldDB" id="A0A1G7JRC9"/>
<name>A0A1G7JRC9_9BACL</name>
<protein>
    <submittedName>
        <fullName evidence="5">Carbohydrate ABC transporter substrate-binding protein, CUT1 family</fullName>
    </submittedName>
</protein>
<dbReference type="STRING" id="670482.SAMN04488542_10883"/>
<evidence type="ECO:0000313" key="6">
    <source>
        <dbReference type="Proteomes" id="UP000198972"/>
    </source>
</evidence>
<dbReference type="GO" id="GO:0042956">
    <property type="term" value="P:maltodextrin transmembrane transport"/>
    <property type="evidence" value="ECO:0007669"/>
    <property type="project" value="TreeGrafter"/>
</dbReference>
<dbReference type="GO" id="GO:1901982">
    <property type="term" value="F:maltose binding"/>
    <property type="evidence" value="ECO:0007669"/>
    <property type="project" value="TreeGrafter"/>
</dbReference>
<dbReference type="PANTHER" id="PTHR30061:SF50">
    <property type="entry name" value="MALTOSE_MALTODEXTRIN-BINDING PERIPLASMIC PROTEIN"/>
    <property type="match status" value="1"/>
</dbReference>
<dbReference type="PANTHER" id="PTHR30061">
    <property type="entry name" value="MALTOSE-BINDING PERIPLASMIC PROTEIN"/>
    <property type="match status" value="1"/>
</dbReference>
<evidence type="ECO:0000256" key="3">
    <source>
        <dbReference type="ARBA" id="ARBA00022729"/>
    </source>
</evidence>
<dbReference type="GO" id="GO:0015768">
    <property type="term" value="P:maltose transport"/>
    <property type="evidence" value="ECO:0007669"/>
    <property type="project" value="TreeGrafter"/>
</dbReference>
<dbReference type="EMBL" id="FNBG01000008">
    <property type="protein sequence ID" value="SDF27500.1"/>
    <property type="molecule type" value="Genomic_DNA"/>
</dbReference>
<evidence type="ECO:0000313" key="5">
    <source>
        <dbReference type="EMBL" id="SDF27500.1"/>
    </source>
</evidence>
<evidence type="ECO:0000256" key="1">
    <source>
        <dbReference type="ARBA" id="ARBA00008520"/>
    </source>
</evidence>
<dbReference type="RefSeq" id="WP_091228693.1">
    <property type="nucleotide sequence ID" value="NZ_FNBG01000008.1"/>
</dbReference>
<organism evidence="5 6">
    <name type="scientific">Fontibacillus panacisegetis</name>
    <dbReference type="NCBI Taxonomy" id="670482"/>
    <lineage>
        <taxon>Bacteria</taxon>
        <taxon>Bacillati</taxon>
        <taxon>Bacillota</taxon>
        <taxon>Bacilli</taxon>
        <taxon>Bacillales</taxon>
        <taxon>Paenibacillaceae</taxon>
        <taxon>Fontibacillus</taxon>
    </lineage>
</organism>
<dbReference type="InterPro" id="IPR006059">
    <property type="entry name" value="SBP"/>
</dbReference>
<dbReference type="Proteomes" id="UP000198972">
    <property type="component" value="Unassembled WGS sequence"/>
</dbReference>
<evidence type="ECO:0000256" key="4">
    <source>
        <dbReference type="SAM" id="SignalP"/>
    </source>
</evidence>
<proteinExistence type="inferred from homology"/>
<dbReference type="Pfam" id="PF01547">
    <property type="entry name" value="SBP_bac_1"/>
    <property type="match status" value="1"/>
</dbReference>
<evidence type="ECO:0000256" key="2">
    <source>
        <dbReference type="ARBA" id="ARBA00022448"/>
    </source>
</evidence>
<dbReference type="OrthoDB" id="9808332at2"/>
<keyword evidence="2" id="KW-0813">Transport</keyword>
<dbReference type="Gene3D" id="3.40.190.10">
    <property type="entry name" value="Periplasmic binding protein-like II"/>
    <property type="match status" value="2"/>
</dbReference>
<keyword evidence="3 4" id="KW-0732">Signal</keyword>
<feature type="signal peptide" evidence="4">
    <location>
        <begin position="1"/>
        <end position="33"/>
    </location>
</feature>
<dbReference type="PROSITE" id="PS51257">
    <property type="entry name" value="PROKAR_LIPOPROTEIN"/>
    <property type="match status" value="1"/>
</dbReference>
<comment type="similarity">
    <text evidence="1">Belongs to the bacterial solute-binding protein 1 family.</text>
</comment>
<accession>A0A1G7JRC9</accession>
<reference evidence="5 6" key="1">
    <citation type="submission" date="2016-10" db="EMBL/GenBank/DDBJ databases">
        <authorList>
            <person name="de Groot N.N."/>
        </authorList>
    </citation>
    <scope>NUCLEOTIDE SEQUENCE [LARGE SCALE GENOMIC DNA]</scope>
    <source>
        <strain evidence="5 6">DSM 28129</strain>
    </source>
</reference>
<dbReference type="GO" id="GO:0055052">
    <property type="term" value="C:ATP-binding cassette (ABC) transporter complex, substrate-binding subunit-containing"/>
    <property type="evidence" value="ECO:0007669"/>
    <property type="project" value="TreeGrafter"/>
</dbReference>
<dbReference type="SUPFAM" id="SSF53850">
    <property type="entry name" value="Periplasmic binding protein-like II"/>
    <property type="match status" value="1"/>
</dbReference>
<keyword evidence="6" id="KW-1185">Reference proteome</keyword>